<feature type="domain" description="Putative amidase" evidence="1">
    <location>
        <begin position="257"/>
        <end position="407"/>
    </location>
</feature>
<dbReference type="PANTHER" id="PTHR40032:SF1">
    <property type="entry name" value="EXPORTED PROTEIN"/>
    <property type="match status" value="1"/>
</dbReference>
<dbReference type="EMBL" id="CP023692">
    <property type="protein sequence ID" value="QEV46455.1"/>
    <property type="molecule type" value="Genomic_DNA"/>
</dbReference>
<dbReference type="Proteomes" id="UP000325563">
    <property type="component" value="Chromosome"/>
</dbReference>
<dbReference type="PANTHER" id="PTHR40032">
    <property type="entry name" value="EXPORTED PROTEIN-RELATED"/>
    <property type="match status" value="1"/>
</dbReference>
<organism evidence="2 3">
    <name type="scientific">Streptomyces vinaceus</name>
    <dbReference type="NCBI Taxonomy" id="1960"/>
    <lineage>
        <taxon>Bacteria</taxon>
        <taxon>Bacillati</taxon>
        <taxon>Actinomycetota</taxon>
        <taxon>Actinomycetes</taxon>
        <taxon>Kitasatosporales</taxon>
        <taxon>Streptomycetaceae</taxon>
        <taxon>Streptomyces</taxon>
    </lineage>
</organism>
<evidence type="ECO:0000313" key="3">
    <source>
        <dbReference type="Proteomes" id="UP000325563"/>
    </source>
</evidence>
<sequence length="431" mass="47696">MVAYHDLYDCRVHQWQKAADDWVDLARRSSSACEDIRAQGKKPLDDHWADATGKTAGKRLEDLANRLESGGDIMKGVAMVLDALAHSMGFAQRTLFHAVELASEHGLSIQDGRAEGAYTGAAPVGPNVPQNVRDAYTKELGHIAEVNGLIEEALCEASQADAKASTELDRLATTIGVADTSQAHNEILVEASHVEFDLLRADIPVGKDPHLVRAWWDGLTPQQQKDLMRADPVTIADLKGLPPEVGHELRGPDGKIDRVEMVRYALDHWDKLDDLEFKNNCANFTSSALEAGGMQKKFDFWMGPRGDNTWGRESGLGVDWIDQRAYHSRSWSQAKGLHGFLLRNGGEEVARSEARPGDVIFYEQVAPDPDEPQGEIYHAAVVTSVTPDGDVKLTQHTSSFQNVSLDSREHVATRNHGEQRIHIVRPHPNWY</sequence>
<dbReference type="KEGG" id="svn:CP980_16300"/>
<dbReference type="GeneID" id="95612104"/>
<protein>
    <recommendedName>
        <fullName evidence="1">Putative amidase domain-containing protein</fullName>
    </recommendedName>
</protein>
<dbReference type="Pfam" id="PF12671">
    <property type="entry name" value="Amidase_6"/>
    <property type="match status" value="1"/>
</dbReference>
<dbReference type="InterPro" id="IPR024301">
    <property type="entry name" value="Amidase_6"/>
</dbReference>
<keyword evidence="3" id="KW-1185">Reference proteome</keyword>
<accession>A0A5J6J7E5</accession>
<dbReference type="RefSeq" id="WP_150528466.1">
    <property type="nucleotide sequence ID" value="NZ_BNBW01000032.1"/>
</dbReference>
<name>A0A5J6J7E5_STRVI</name>
<evidence type="ECO:0000259" key="1">
    <source>
        <dbReference type="Pfam" id="PF12671"/>
    </source>
</evidence>
<proteinExistence type="predicted"/>
<gene>
    <name evidence="2" type="ORF">CP980_16300</name>
</gene>
<evidence type="ECO:0000313" key="2">
    <source>
        <dbReference type="EMBL" id="QEV46455.1"/>
    </source>
</evidence>
<reference evidence="2 3" key="1">
    <citation type="submission" date="2017-09" db="EMBL/GenBank/DDBJ databases">
        <authorList>
            <person name="Lee N."/>
            <person name="Cho B.-K."/>
        </authorList>
    </citation>
    <scope>NUCLEOTIDE SEQUENCE [LARGE SCALE GENOMIC DNA]</scope>
    <source>
        <strain evidence="2 3">ATCC 27476</strain>
    </source>
</reference>
<dbReference type="AlphaFoldDB" id="A0A5J6J7E5"/>